<name>A0ABY4F8T1_9BACT</name>
<dbReference type="EMBL" id="CP095049">
    <property type="protein sequence ID" value="UOQ53079.1"/>
    <property type="molecule type" value="Genomic_DNA"/>
</dbReference>
<organism evidence="2 3">
    <name type="scientific">Hymenobacter cellulosivorans</name>
    <dbReference type="NCBI Taxonomy" id="2932249"/>
    <lineage>
        <taxon>Bacteria</taxon>
        <taxon>Pseudomonadati</taxon>
        <taxon>Bacteroidota</taxon>
        <taxon>Cytophagia</taxon>
        <taxon>Cytophagales</taxon>
        <taxon>Hymenobacteraceae</taxon>
        <taxon>Hymenobacter</taxon>
    </lineage>
</organism>
<evidence type="ECO:0000256" key="1">
    <source>
        <dbReference type="SAM" id="MobiDB-lite"/>
    </source>
</evidence>
<feature type="region of interest" description="Disordered" evidence="1">
    <location>
        <begin position="159"/>
        <end position="225"/>
    </location>
</feature>
<feature type="compositionally biased region" description="Polar residues" evidence="1">
    <location>
        <begin position="159"/>
        <end position="171"/>
    </location>
</feature>
<feature type="region of interest" description="Disordered" evidence="1">
    <location>
        <begin position="290"/>
        <end position="327"/>
    </location>
</feature>
<sequence length="327" mass="36134">MNHAQRFLHADSAGTPAVPSITTRPMTYIDFLNRFEQLDSEQSFSASATRLYVKLLGECNRQREGSQWPAVFVLSDRRLTLLFGGVLNTMKKARTELETRGLLAYQSGGNGAGDSCVYALKTGTNKVSNSDTFRPNKVSAMVSKTDTLSANKVSGKVSNFDTINNKEQNTDSSRVREEEEEAAPSPSSVQVLEERNTPHPASQPLVPQNTGGRAAAPAEPRKLPFRESKYATAEGLAELARNLSFGKACIPYYLRQITSKAEDLPDRVEVGQMSWKVFAQNYLTNDAHDQKRGLVTRDPMGSEANQKSSGGRDYATQQQQQLQKDYL</sequence>
<accession>A0ABY4F8T1</accession>
<feature type="compositionally biased region" description="Low complexity" evidence="1">
    <location>
        <begin position="317"/>
        <end position="327"/>
    </location>
</feature>
<dbReference type="RefSeq" id="WP_244717821.1">
    <property type="nucleotide sequence ID" value="NZ_CP095049.1"/>
</dbReference>
<keyword evidence="3" id="KW-1185">Reference proteome</keyword>
<protein>
    <submittedName>
        <fullName evidence="2">Uncharacterized protein</fullName>
    </submittedName>
</protein>
<dbReference type="Proteomes" id="UP000831785">
    <property type="component" value="Chromosome"/>
</dbReference>
<evidence type="ECO:0000313" key="3">
    <source>
        <dbReference type="Proteomes" id="UP000831785"/>
    </source>
</evidence>
<gene>
    <name evidence="2" type="ORF">MUN80_25495</name>
</gene>
<proteinExistence type="predicted"/>
<evidence type="ECO:0000313" key="2">
    <source>
        <dbReference type="EMBL" id="UOQ53079.1"/>
    </source>
</evidence>
<reference evidence="2 3" key="1">
    <citation type="submission" date="2022-04" db="EMBL/GenBank/DDBJ databases">
        <title>Hymenobacter sp. isolated from the air.</title>
        <authorList>
            <person name="Won M."/>
            <person name="Lee C.-M."/>
            <person name="Woen H.-Y."/>
            <person name="Kwon S.-W."/>
        </authorList>
    </citation>
    <scope>NUCLEOTIDE SEQUENCE [LARGE SCALE GENOMIC DNA]</scope>
    <source>
        <strain evidence="3">5116 S-27</strain>
    </source>
</reference>